<feature type="signal peptide" evidence="2">
    <location>
        <begin position="1"/>
        <end position="23"/>
    </location>
</feature>
<dbReference type="AlphaFoldDB" id="A0A0A9G7F4"/>
<evidence type="ECO:0000313" key="3">
    <source>
        <dbReference type="EMBL" id="JAE19399.1"/>
    </source>
</evidence>
<accession>A0A0A9G7F4</accession>
<name>A0A0A9G7F4_ARUDO</name>
<proteinExistence type="predicted"/>
<evidence type="ECO:0000256" key="2">
    <source>
        <dbReference type="SAM" id="SignalP"/>
    </source>
</evidence>
<sequence length="69" mass="6996">MPTTVMITMVMLAFVDDGGGVDGDEDEEGNGAGGGSISSALSARQDINAGQVQLKAENCMGTAGRKQSF</sequence>
<feature type="chain" id="PRO_5002044819" evidence="2">
    <location>
        <begin position="24"/>
        <end position="69"/>
    </location>
</feature>
<dbReference type="EMBL" id="GBRH01178497">
    <property type="protein sequence ID" value="JAE19399.1"/>
    <property type="molecule type" value="Transcribed_RNA"/>
</dbReference>
<protein>
    <submittedName>
        <fullName evidence="3">Uncharacterized protein</fullName>
    </submittedName>
</protein>
<keyword evidence="2" id="KW-0732">Signal</keyword>
<evidence type="ECO:0000256" key="1">
    <source>
        <dbReference type="SAM" id="MobiDB-lite"/>
    </source>
</evidence>
<reference evidence="3" key="2">
    <citation type="journal article" date="2015" name="Data Brief">
        <title>Shoot transcriptome of the giant reed, Arundo donax.</title>
        <authorList>
            <person name="Barrero R.A."/>
            <person name="Guerrero F.D."/>
            <person name="Moolhuijzen P."/>
            <person name="Goolsby J.A."/>
            <person name="Tidwell J."/>
            <person name="Bellgard S.E."/>
            <person name="Bellgard M.I."/>
        </authorList>
    </citation>
    <scope>NUCLEOTIDE SEQUENCE</scope>
    <source>
        <tissue evidence="3">Shoot tissue taken approximately 20 cm above the soil surface</tissue>
    </source>
</reference>
<organism evidence="3">
    <name type="scientific">Arundo donax</name>
    <name type="common">Giant reed</name>
    <name type="synonym">Donax arundinaceus</name>
    <dbReference type="NCBI Taxonomy" id="35708"/>
    <lineage>
        <taxon>Eukaryota</taxon>
        <taxon>Viridiplantae</taxon>
        <taxon>Streptophyta</taxon>
        <taxon>Embryophyta</taxon>
        <taxon>Tracheophyta</taxon>
        <taxon>Spermatophyta</taxon>
        <taxon>Magnoliopsida</taxon>
        <taxon>Liliopsida</taxon>
        <taxon>Poales</taxon>
        <taxon>Poaceae</taxon>
        <taxon>PACMAD clade</taxon>
        <taxon>Arundinoideae</taxon>
        <taxon>Arundineae</taxon>
        <taxon>Arundo</taxon>
    </lineage>
</organism>
<reference evidence="3" key="1">
    <citation type="submission" date="2014-09" db="EMBL/GenBank/DDBJ databases">
        <authorList>
            <person name="Magalhaes I.L.F."/>
            <person name="Oliveira U."/>
            <person name="Santos F.R."/>
            <person name="Vidigal T.H.D.A."/>
            <person name="Brescovit A.D."/>
            <person name="Santos A.J."/>
        </authorList>
    </citation>
    <scope>NUCLEOTIDE SEQUENCE</scope>
    <source>
        <tissue evidence="3">Shoot tissue taken approximately 20 cm above the soil surface</tissue>
    </source>
</reference>
<feature type="region of interest" description="Disordered" evidence="1">
    <location>
        <begin position="18"/>
        <end position="39"/>
    </location>
</feature>